<dbReference type="PROSITE" id="PS00107">
    <property type="entry name" value="PROTEIN_KINASE_ATP"/>
    <property type="match status" value="1"/>
</dbReference>
<evidence type="ECO:0000256" key="2">
    <source>
        <dbReference type="ARBA" id="ARBA00022527"/>
    </source>
</evidence>
<dbReference type="InterPro" id="IPR017441">
    <property type="entry name" value="Protein_kinase_ATP_BS"/>
</dbReference>
<feature type="region of interest" description="Disordered" evidence="7">
    <location>
        <begin position="262"/>
        <end position="298"/>
    </location>
</feature>
<dbReference type="Pfam" id="PF00069">
    <property type="entry name" value="Pkinase"/>
    <property type="match status" value="1"/>
</dbReference>
<dbReference type="AlphaFoldDB" id="A0A2A3X494"/>
<keyword evidence="8" id="KW-1133">Transmembrane helix</keyword>
<dbReference type="RefSeq" id="WP_096157995.1">
    <property type="nucleotide sequence ID" value="NZ_JABUYB010000026.1"/>
</dbReference>
<organism evidence="10 11">
    <name type="scientific">Brevibacterium aurantiacum</name>
    <dbReference type="NCBI Taxonomy" id="273384"/>
    <lineage>
        <taxon>Bacteria</taxon>
        <taxon>Bacillati</taxon>
        <taxon>Actinomycetota</taxon>
        <taxon>Actinomycetes</taxon>
        <taxon>Micrococcales</taxon>
        <taxon>Brevibacteriaceae</taxon>
        <taxon>Brevibacterium</taxon>
    </lineage>
</organism>
<dbReference type="InterPro" id="IPR000719">
    <property type="entry name" value="Prot_kinase_dom"/>
</dbReference>
<feature type="transmembrane region" description="Helical" evidence="8">
    <location>
        <begin position="307"/>
        <end position="328"/>
    </location>
</feature>
<evidence type="ECO:0000256" key="1">
    <source>
        <dbReference type="ARBA" id="ARBA00012513"/>
    </source>
</evidence>
<keyword evidence="4" id="KW-0547">Nucleotide-binding</keyword>
<evidence type="ECO:0000256" key="3">
    <source>
        <dbReference type="ARBA" id="ARBA00022679"/>
    </source>
</evidence>
<keyword evidence="8" id="KW-0812">Transmembrane</keyword>
<dbReference type="InterPro" id="IPR011009">
    <property type="entry name" value="Kinase-like_dom_sf"/>
</dbReference>
<dbReference type="PANTHER" id="PTHR43289">
    <property type="entry name" value="MITOGEN-ACTIVATED PROTEIN KINASE KINASE KINASE 20-RELATED"/>
    <property type="match status" value="1"/>
</dbReference>
<dbReference type="GO" id="GO:0005524">
    <property type="term" value="F:ATP binding"/>
    <property type="evidence" value="ECO:0007669"/>
    <property type="project" value="UniProtKB-UniRule"/>
</dbReference>
<dbReference type="EC" id="2.7.11.1" evidence="1"/>
<evidence type="ECO:0000256" key="6">
    <source>
        <dbReference type="ARBA" id="ARBA00022840"/>
    </source>
</evidence>
<keyword evidence="2" id="KW-0723">Serine/threonine-protein kinase</keyword>
<evidence type="ECO:0000256" key="4">
    <source>
        <dbReference type="ARBA" id="ARBA00022741"/>
    </source>
</evidence>
<evidence type="ECO:0000313" key="11">
    <source>
        <dbReference type="Proteomes" id="UP000218377"/>
    </source>
</evidence>
<dbReference type="PANTHER" id="PTHR43289:SF6">
    <property type="entry name" value="SERINE_THREONINE-PROTEIN KINASE NEKL-3"/>
    <property type="match status" value="1"/>
</dbReference>
<dbReference type="SUPFAM" id="SSF56112">
    <property type="entry name" value="Protein kinase-like (PK-like)"/>
    <property type="match status" value="1"/>
</dbReference>
<dbReference type="GO" id="GO:0004674">
    <property type="term" value="F:protein serine/threonine kinase activity"/>
    <property type="evidence" value="ECO:0007669"/>
    <property type="project" value="UniProtKB-KW"/>
</dbReference>
<feature type="domain" description="Protein kinase" evidence="9">
    <location>
        <begin position="8"/>
        <end position="296"/>
    </location>
</feature>
<keyword evidence="3" id="KW-0808">Transferase</keyword>
<proteinExistence type="predicted"/>
<dbReference type="PROSITE" id="PS00109">
    <property type="entry name" value="PROTEIN_KINASE_TYR"/>
    <property type="match status" value="1"/>
</dbReference>
<accession>A0A2A3X494</accession>
<evidence type="ECO:0000256" key="8">
    <source>
        <dbReference type="SAM" id="Phobius"/>
    </source>
</evidence>
<keyword evidence="5" id="KW-0418">Kinase</keyword>
<comment type="caution">
    <text evidence="10">The sequence shown here is derived from an EMBL/GenBank/DDBJ whole genome shotgun (WGS) entry which is preliminary data.</text>
</comment>
<dbReference type="Proteomes" id="UP000218377">
    <property type="component" value="Unassembled WGS sequence"/>
</dbReference>
<evidence type="ECO:0000256" key="7">
    <source>
        <dbReference type="SAM" id="MobiDB-lite"/>
    </source>
</evidence>
<gene>
    <name evidence="10" type="ORF">CIK79_09360</name>
</gene>
<dbReference type="InterPro" id="IPR008266">
    <property type="entry name" value="Tyr_kinase_AS"/>
</dbReference>
<keyword evidence="6" id="KW-0067">ATP-binding</keyword>
<evidence type="ECO:0000259" key="9">
    <source>
        <dbReference type="PROSITE" id="PS50011"/>
    </source>
</evidence>
<sequence>MSTRLAHYHVGEAIGAGSYATVHRAVDERLNDTVAIKILAENHSLNPEIRERFIAEGRSLRRVGGGHVVTVYDVGESDRFQPYLVLEFADRGTIRDRVEQLWRNGWRAEIEDVLVFARQLALAVAAVHQANLVHRDLSPGNLLLTHRTPSSAHSSGSDPEPALIRADERLVLADLGMCKDLALNSGVTVSGGTEGFRPPEQTGPGIVDIRADIWAMSALLAWMVKGSDLPAALNKVLKRGMSERPKRRQPDAQTWLNEIESVLSPAEPEASPRPTQEDGDHRTDAESSAPPGSPVRRSKLARRIRQSLAIGALVIALVGGILLGRWVFGDSAPPPAQIASSSIEISGPDEIEVGEPAVFTAETKDVGSWVWALPSHRYVANQGEVTITPTGPGAAIVILRAQTPDGKDLEVRHSVRVVE</sequence>
<keyword evidence="8" id="KW-0472">Membrane</keyword>
<feature type="compositionally biased region" description="Basic and acidic residues" evidence="7">
    <location>
        <begin position="275"/>
        <end position="285"/>
    </location>
</feature>
<dbReference type="CDD" id="cd14014">
    <property type="entry name" value="STKc_PknB_like"/>
    <property type="match status" value="1"/>
</dbReference>
<dbReference type="EMBL" id="NRGX01000001">
    <property type="protein sequence ID" value="PCC18479.1"/>
    <property type="molecule type" value="Genomic_DNA"/>
</dbReference>
<name>A0A2A3X494_BREAU</name>
<evidence type="ECO:0000313" key="10">
    <source>
        <dbReference type="EMBL" id="PCC18479.1"/>
    </source>
</evidence>
<evidence type="ECO:0000256" key="5">
    <source>
        <dbReference type="ARBA" id="ARBA00022777"/>
    </source>
</evidence>
<dbReference type="PROSITE" id="PS50011">
    <property type="entry name" value="PROTEIN_KINASE_DOM"/>
    <property type="match status" value="1"/>
</dbReference>
<reference evidence="10 11" key="1">
    <citation type="journal article" date="2017" name="Elife">
        <title>Extensive horizontal gene transfer in cheese-associated bacteria.</title>
        <authorList>
            <person name="Bonham K.S."/>
            <person name="Wolfe B.E."/>
            <person name="Dutton R.J."/>
        </authorList>
    </citation>
    <scope>NUCLEOTIDE SEQUENCE [LARGE SCALE GENOMIC DNA]</scope>
    <source>
        <strain evidence="10 11">JB5</strain>
    </source>
</reference>
<protein>
    <recommendedName>
        <fullName evidence="1">non-specific serine/threonine protein kinase</fullName>
        <ecNumber evidence="1">2.7.11.1</ecNumber>
    </recommendedName>
</protein>
<dbReference type="Gene3D" id="1.10.510.10">
    <property type="entry name" value="Transferase(Phosphotransferase) domain 1"/>
    <property type="match status" value="1"/>
</dbReference>